<keyword evidence="6" id="KW-1185">Reference proteome</keyword>
<dbReference type="Gene3D" id="3.30.70.270">
    <property type="match status" value="1"/>
</dbReference>
<evidence type="ECO:0000313" key="6">
    <source>
        <dbReference type="Proteomes" id="UP001057998"/>
    </source>
</evidence>
<dbReference type="CDD" id="cd01949">
    <property type="entry name" value="GGDEF"/>
    <property type="match status" value="1"/>
</dbReference>
<dbReference type="SUPFAM" id="SSF55785">
    <property type="entry name" value="PYP-like sensor domain (PAS domain)"/>
    <property type="match status" value="1"/>
</dbReference>
<dbReference type="NCBIfam" id="TIGR00254">
    <property type="entry name" value="GGDEF"/>
    <property type="match status" value="1"/>
</dbReference>
<dbReference type="InterPro" id="IPR001610">
    <property type="entry name" value="PAC"/>
</dbReference>
<sequence>MMNNNNDNYLKNELYQLLNEEDGIFEFLQDGSLDGLWYWDLENPEHEWMNDRFWTLLGYEPSEKKHLASEWQDLIFPEDLEAAMENFRKHSLDPTHPYDQIVRYKHKDGSTVWVRCRGVAIRDKSGKPVRMLGSHNDLTAYKKVEEELMEKNRELEKLACRDPLTALYNRRIFHEMLEKELSKSARYQTPLSIAIIDIDNFKAINDNWGHQEGDHALCTVSKTLSDTARHSDVVARLAGDEFIILMYQTGEADSKAAGERYRASVEHGKVTVSIGLTTFVAPAELERTSIHELSKCLIAQADKALYQAKANGRNCAYHFADCDENILVPPLAPEQP</sequence>
<dbReference type="PANTHER" id="PTHR45138">
    <property type="entry name" value="REGULATORY COMPONENTS OF SENSORY TRANSDUCTION SYSTEM"/>
    <property type="match status" value="1"/>
</dbReference>
<comment type="catalytic activity">
    <reaction evidence="2">
        <text>2 GTP = 3',3'-c-di-GMP + 2 diphosphate</text>
        <dbReference type="Rhea" id="RHEA:24898"/>
        <dbReference type="ChEBI" id="CHEBI:33019"/>
        <dbReference type="ChEBI" id="CHEBI:37565"/>
        <dbReference type="ChEBI" id="CHEBI:58805"/>
        <dbReference type="EC" id="2.7.7.65"/>
    </reaction>
</comment>
<dbReference type="Gene3D" id="3.30.450.20">
    <property type="entry name" value="PAS domain"/>
    <property type="match status" value="1"/>
</dbReference>
<accession>A0ABY5GNB2</accession>
<evidence type="ECO:0000313" key="5">
    <source>
        <dbReference type="EMBL" id="UTV30829.1"/>
    </source>
</evidence>
<reference evidence="5" key="1">
    <citation type="submission" date="2022-07" db="EMBL/GenBank/DDBJ databases">
        <title>Genome sequencing of Photobacterium atrarenae GJH2-4.</title>
        <authorList>
            <person name="Park S.-J."/>
        </authorList>
    </citation>
    <scope>NUCLEOTIDE SEQUENCE</scope>
    <source>
        <strain evidence="5">GJH2-4</strain>
    </source>
</reference>
<proteinExistence type="predicted"/>
<feature type="domain" description="PAC" evidence="3">
    <location>
        <begin position="98"/>
        <end position="150"/>
    </location>
</feature>
<dbReference type="InterPro" id="IPR000700">
    <property type="entry name" value="PAS-assoc_C"/>
</dbReference>
<dbReference type="Pfam" id="PF08447">
    <property type="entry name" value="PAS_3"/>
    <property type="match status" value="1"/>
</dbReference>
<dbReference type="PROSITE" id="PS50887">
    <property type="entry name" value="GGDEF"/>
    <property type="match status" value="1"/>
</dbReference>
<dbReference type="RefSeq" id="WP_255392197.1">
    <property type="nucleotide sequence ID" value="NZ_CP101509.1"/>
</dbReference>
<gene>
    <name evidence="5" type="ORF">NNL38_19930</name>
</gene>
<dbReference type="SMART" id="SM00267">
    <property type="entry name" value="GGDEF"/>
    <property type="match status" value="1"/>
</dbReference>
<dbReference type="Proteomes" id="UP001057998">
    <property type="component" value="Chromosome 2"/>
</dbReference>
<dbReference type="EC" id="2.7.7.65" evidence="1"/>
<organism evidence="5 6">
    <name type="scientific">Photobacterium atrarenae</name>
    <dbReference type="NCBI Taxonomy" id="865757"/>
    <lineage>
        <taxon>Bacteria</taxon>
        <taxon>Pseudomonadati</taxon>
        <taxon>Pseudomonadota</taxon>
        <taxon>Gammaproteobacteria</taxon>
        <taxon>Vibrionales</taxon>
        <taxon>Vibrionaceae</taxon>
        <taxon>Photobacterium</taxon>
    </lineage>
</organism>
<dbReference type="SUPFAM" id="SSF55073">
    <property type="entry name" value="Nucleotide cyclase"/>
    <property type="match status" value="1"/>
</dbReference>
<feature type="domain" description="GGDEF" evidence="4">
    <location>
        <begin position="189"/>
        <end position="321"/>
    </location>
</feature>
<evidence type="ECO:0000259" key="4">
    <source>
        <dbReference type="PROSITE" id="PS50887"/>
    </source>
</evidence>
<dbReference type="PANTHER" id="PTHR45138:SF9">
    <property type="entry name" value="DIGUANYLATE CYCLASE DGCM-RELATED"/>
    <property type="match status" value="1"/>
</dbReference>
<dbReference type="CDD" id="cd00130">
    <property type="entry name" value="PAS"/>
    <property type="match status" value="1"/>
</dbReference>
<evidence type="ECO:0000259" key="3">
    <source>
        <dbReference type="PROSITE" id="PS50113"/>
    </source>
</evidence>
<dbReference type="SMART" id="SM00086">
    <property type="entry name" value="PAC"/>
    <property type="match status" value="1"/>
</dbReference>
<dbReference type="InterPro" id="IPR000014">
    <property type="entry name" value="PAS"/>
</dbReference>
<name>A0ABY5GNB2_9GAMM</name>
<evidence type="ECO:0000256" key="2">
    <source>
        <dbReference type="ARBA" id="ARBA00034247"/>
    </source>
</evidence>
<dbReference type="InterPro" id="IPR029787">
    <property type="entry name" value="Nucleotide_cyclase"/>
</dbReference>
<dbReference type="InterPro" id="IPR035965">
    <property type="entry name" value="PAS-like_dom_sf"/>
</dbReference>
<dbReference type="InterPro" id="IPR000160">
    <property type="entry name" value="GGDEF_dom"/>
</dbReference>
<dbReference type="PROSITE" id="PS50113">
    <property type="entry name" value="PAC"/>
    <property type="match status" value="1"/>
</dbReference>
<dbReference type="NCBIfam" id="TIGR00229">
    <property type="entry name" value="sensory_box"/>
    <property type="match status" value="1"/>
</dbReference>
<dbReference type="InterPro" id="IPR043128">
    <property type="entry name" value="Rev_trsase/Diguanyl_cyclase"/>
</dbReference>
<dbReference type="InterPro" id="IPR050469">
    <property type="entry name" value="Diguanylate_Cyclase"/>
</dbReference>
<protein>
    <recommendedName>
        <fullName evidence="1">diguanylate cyclase</fullName>
        <ecNumber evidence="1">2.7.7.65</ecNumber>
    </recommendedName>
</protein>
<evidence type="ECO:0000256" key="1">
    <source>
        <dbReference type="ARBA" id="ARBA00012528"/>
    </source>
</evidence>
<dbReference type="Pfam" id="PF00990">
    <property type="entry name" value="GGDEF"/>
    <property type="match status" value="1"/>
</dbReference>
<dbReference type="InterPro" id="IPR013655">
    <property type="entry name" value="PAS_fold_3"/>
</dbReference>
<dbReference type="EMBL" id="CP101509">
    <property type="protein sequence ID" value="UTV30829.1"/>
    <property type="molecule type" value="Genomic_DNA"/>
</dbReference>